<sequence length="218" mass="24753">MDTQFLPAIITTGHGLLILAGVSLIIALSALVYASRVRQQHDERLEVLREKADTLWREIDDIRVAHFNSPMSSAGGTTDALMGNAYQTEKAAYQTIWPQLWQLYDRTGQFLRTVEAGEPVGDLRLEARNAALEARQGLNRHRPFCSEKVEQLISRLVDTEIKAHLAASQYLDLLKEVSTHPSDHDRQLMQEKCDSLHEHDARALMNSLAEEIRNRMLR</sequence>
<dbReference type="Proteomes" id="UP001596055">
    <property type="component" value="Unassembled WGS sequence"/>
</dbReference>
<dbReference type="RefSeq" id="WP_248154253.1">
    <property type="nucleotide sequence ID" value="NZ_JAKZAJ010000001.1"/>
</dbReference>
<accession>A0ABW0RMG2</accession>
<evidence type="ECO:0000313" key="3">
    <source>
        <dbReference type="Proteomes" id="UP001596055"/>
    </source>
</evidence>
<keyword evidence="1" id="KW-1133">Transmembrane helix</keyword>
<organism evidence="2 3">
    <name type="scientific">Marinobacter koreensis</name>
    <dbReference type="NCBI Taxonomy" id="335974"/>
    <lineage>
        <taxon>Bacteria</taxon>
        <taxon>Pseudomonadati</taxon>
        <taxon>Pseudomonadota</taxon>
        <taxon>Gammaproteobacteria</taxon>
        <taxon>Pseudomonadales</taxon>
        <taxon>Marinobacteraceae</taxon>
        <taxon>Marinobacter</taxon>
    </lineage>
</organism>
<dbReference type="EMBL" id="JBHSNL010000001">
    <property type="protein sequence ID" value="MFC5544635.1"/>
    <property type="molecule type" value="Genomic_DNA"/>
</dbReference>
<evidence type="ECO:0000256" key="1">
    <source>
        <dbReference type="SAM" id="Phobius"/>
    </source>
</evidence>
<keyword evidence="3" id="KW-1185">Reference proteome</keyword>
<gene>
    <name evidence="2" type="ORF">ACFPQA_06220</name>
</gene>
<proteinExistence type="predicted"/>
<feature type="transmembrane region" description="Helical" evidence="1">
    <location>
        <begin position="6"/>
        <end position="34"/>
    </location>
</feature>
<evidence type="ECO:0000313" key="2">
    <source>
        <dbReference type="EMBL" id="MFC5544635.1"/>
    </source>
</evidence>
<keyword evidence="1" id="KW-0812">Transmembrane</keyword>
<reference evidence="3" key="1">
    <citation type="journal article" date="2019" name="Int. J. Syst. Evol. Microbiol.">
        <title>The Global Catalogue of Microorganisms (GCM) 10K type strain sequencing project: providing services to taxonomists for standard genome sequencing and annotation.</title>
        <authorList>
            <consortium name="The Broad Institute Genomics Platform"/>
            <consortium name="The Broad Institute Genome Sequencing Center for Infectious Disease"/>
            <person name="Wu L."/>
            <person name="Ma J."/>
        </authorList>
    </citation>
    <scope>NUCLEOTIDE SEQUENCE [LARGE SCALE GENOMIC DNA]</scope>
    <source>
        <strain evidence="3">CGMCC 4.1799</strain>
    </source>
</reference>
<name>A0ABW0RMG2_9GAMM</name>
<keyword evidence="1" id="KW-0472">Membrane</keyword>
<comment type="caution">
    <text evidence="2">The sequence shown here is derived from an EMBL/GenBank/DDBJ whole genome shotgun (WGS) entry which is preliminary data.</text>
</comment>
<protein>
    <submittedName>
        <fullName evidence="2">Uncharacterized protein</fullName>
    </submittedName>
</protein>